<accession>A0AB34KIL3</accession>
<gene>
    <name evidence="8" type="ORF">WHR41_06133</name>
</gene>
<evidence type="ECO:0000256" key="4">
    <source>
        <dbReference type="ARBA" id="ARBA00023163"/>
    </source>
</evidence>
<evidence type="ECO:0000259" key="7">
    <source>
        <dbReference type="PROSITE" id="PS50888"/>
    </source>
</evidence>
<dbReference type="Gene3D" id="4.10.280.10">
    <property type="entry name" value="Helix-loop-helix DNA-binding domain"/>
    <property type="match status" value="1"/>
</dbReference>
<organism evidence="8 9">
    <name type="scientific">Cladosporium halotolerans</name>
    <dbReference type="NCBI Taxonomy" id="1052096"/>
    <lineage>
        <taxon>Eukaryota</taxon>
        <taxon>Fungi</taxon>
        <taxon>Dikarya</taxon>
        <taxon>Ascomycota</taxon>
        <taxon>Pezizomycotina</taxon>
        <taxon>Dothideomycetes</taxon>
        <taxon>Dothideomycetidae</taxon>
        <taxon>Cladosporiales</taxon>
        <taxon>Cladosporiaceae</taxon>
        <taxon>Cladosporium</taxon>
    </lineage>
</organism>
<evidence type="ECO:0000313" key="9">
    <source>
        <dbReference type="Proteomes" id="UP000803884"/>
    </source>
</evidence>
<keyword evidence="3" id="KW-0010">Activator</keyword>
<evidence type="ECO:0000256" key="3">
    <source>
        <dbReference type="ARBA" id="ARBA00023159"/>
    </source>
</evidence>
<feature type="compositionally biased region" description="Basic and acidic residues" evidence="6">
    <location>
        <begin position="441"/>
        <end position="453"/>
    </location>
</feature>
<dbReference type="SMART" id="SM00353">
    <property type="entry name" value="HLH"/>
    <property type="match status" value="1"/>
</dbReference>
<evidence type="ECO:0000256" key="5">
    <source>
        <dbReference type="ARBA" id="ARBA00023242"/>
    </source>
</evidence>
<dbReference type="Proteomes" id="UP000803884">
    <property type="component" value="Unassembled WGS sequence"/>
</dbReference>
<dbReference type="EMBL" id="JAAQHG020000022">
    <property type="protein sequence ID" value="KAL1584964.1"/>
    <property type="molecule type" value="Genomic_DNA"/>
</dbReference>
<dbReference type="RefSeq" id="XP_069228070.1">
    <property type="nucleotide sequence ID" value="XM_069374738.1"/>
</dbReference>
<feature type="compositionally biased region" description="Low complexity" evidence="6">
    <location>
        <begin position="474"/>
        <end position="494"/>
    </location>
</feature>
<dbReference type="PROSITE" id="PS50888">
    <property type="entry name" value="BHLH"/>
    <property type="match status" value="1"/>
</dbReference>
<feature type="compositionally biased region" description="Polar residues" evidence="6">
    <location>
        <begin position="419"/>
        <end position="434"/>
    </location>
</feature>
<feature type="region of interest" description="Disordered" evidence="6">
    <location>
        <begin position="169"/>
        <end position="256"/>
    </location>
</feature>
<dbReference type="GO" id="GO:0003700">
    <property type="term" value="F:DNA-binding transcription factor activity"/>
    <property type="evidence" value="ECO:0007669"/>
    <property type="project" value="TreeGrafter"/>
</dbReference>
<dbReference type="SUPFAM" id="SSF47459">
    <property type="entry name" value="HLH, helix-loop-helix DNA-binding domain"/>
    <property type="match status" value="1"/>
</dbReference>
<dbReference type="GO" id="GO:0003677">
    <property type="term" value="F:DNA binding"/>
    <property type="evidence" value="ECO:0007669"/>
    <property type="project" value="UniProtKB-KW"/>
</dbReference>
<evidence type="ECO:0000256" key="6">
    <source>
        <dbReference type="SAM" id="MobiDB-lite"/>
    </source>
</evidence>
<evidence type="ECO:0000256" key="1">
    <source>
        <dbReference type="ARBA" id="ARBA00023015"/>
    </source>
</evidence>
<dbReference type="InterPro" id="IPR036638">
    <property type="entry name" value="HLH_DNA-bd_sf"/>
</dbReference>
<dbReference type="Pfam" id="PF00010">
    <property type="entry name" value="HLH"/>
    <property type="match status" value="1"/>
</dbReference>
<keyword evidence="2" id="KW-0238">DNA-binding</keyword>
<evidence type="ECO:0000256" key="2">
    <source>
        <dbReference type="ARBA" id="ARBA00023125"/>
    </source>
</evidence>
<dbReference type="GeneID" id="96007576"/>
<keyword evidence="4" id="KW-0804">Transcription</keyword>
<keyword evidence="5" id="KW-0539">Nucleus</keyword>
<sequence>MSYSGHNGQQDANFDYADPAPFAYNFLQHAPVDHAQDQPHVPLMDQNQQSFMDNFWDHPDAAIANEEIVPLHLRGFGINEKGGDTNMSALGLPFSNAMSATNPRVSGSTHMPAAQVPRTTNHMAMPHLSQNDVSGGFETFLHDYGRNLDPYSQQSLNHDNQAVSALLSMSSDSQEHSQPAVASELSGSSWGNLNMVNPNGYSSGQLGSPAVSVNPSSGSTTTPLTPTAKQQYHRAGRASSHSQFQHHDAASHVSHPSNFAHTRHQSMQLGNSGSRIFDSHSQQWQLPQAAVGLSFSQHRAPTLQYGTDQNFSQQGYQASGFSMAEDKSNNLLNVPWAGQVAQTSHASVAADEQVTGMSGTGHQQRHSVPNNLQQLSNAALSQYTSPTMPQSTNQILPMHTMEGLDDAQQSRKRRRSQVEGESQGAQELSQTSALVASRDSITLDREVTNDHSQDTFATPPSSSKRRRSNARPGTASTTASASPSTPAPATLKRSSSSKKRRSESKPTRNNLSDTQKRNNHIASEQKRRDAMKTNYDELNMFVPSLRGGSHGLSRSEVLQHASDWLQSLTLGNQALMAAYGISFDDLEDEDTDAEN</sequence>
<comment type="caution">
    <text evidence="8">The sequence shown here is derived from an EMBL/GenBank/DDBJ whole genome shotgun (WGS) entry which is preliminary data.</text>
</comment>
<evidence type="ECO:0000313" key="8">
    <source>
        <dbReference type="EMBL" id="KAL1584964.1"/>
    </source>
</evidence>
<feature type="compositionally biased region" description="Low complexity" evidence="6">
    <location>
        <begin position="215"/>
        <end position="227"/>
    </location>
</feature>
<keyword evidence="1" id="KW-0805">Transcription regulation</keyword>
<name>A0AB34KIL3_9PEZI</name>
<protein>
    <recommendedName>
        <fullName evidence="7">BHLH domain-containing protein</fullName>
    </recommendedName>
</protein>
<proteinExistence type="predicted"/>
<dbReference type="PANTHER" id="PTHR10328:SF3">
    <property type="entry name" value="PROTEIN MAX"/>
    <property type="match status" value="1"/>
</dbReference>
<feature type="domain" description="BHLH" evidence="7">
    <location>
        <begin position="515"/>
        <end position="568"/>
    </location>
</feature>
<dbReference type="PANTHER" id="PTHR10328">
    <property type="entry name" value="PROTEIN MAX MYC-ASSOCIATED FACTOR X"/>
    <property type="match status" value="1"/>
</dbReference>
<dbReference type="GO" id="GO:0090575">
    <property type="term" value="C:RNA polymerase II transcription regulator complex"/>
    <property type="evidence" value="ECO:0007669"/>
    <property type="project" value="TreeGrafter"/>
</dbReference>
<reference evidence="8 9" key="1">
    <citation type="journal article" date="2020" name="Microbiol. Resour. Announc.">
        <title>Draft Genome Sequence of a Cladosporium Species Isolated from the Mesophotic Ascidian Didemnum maculosum.</title>
        <authorList>
            <person name="Gioti A."/>
            <person name="Siaperas R."/>
            <person name="Nikolaivits E."/>
            <person name="Le Goff G."/>
            <person name="Ouazzani J."/>
            <person name="Kotoulas G."/>
            <person name="Topakas E."/>
        </authorList>
    </citation>
    <scope>NUCLEOTIDE SEQUENCE [LARGE SCALE GENOMIC DNA]</scope>
    <source>
        <strain evidence="8 9">TM138-S3</strain>
    </source>
</reference>
<feature type="compositionally biased region" description="Polar residues" evidence="6">
    <location>
        <begin position="185"/>
        <end position="214"/>
    </location>
</feature>
<dbReference type="InterPro" id="IPR011598">
    <property type="entry name" value="bHLH_dom"/>
</dbReference>
<dbReference type="AlphaFoldDB" id="A0AB34KIL3"/>
<keyword evidence="9" id="KW-1185">Reference proteome</keyword>
<dbReference type="GO" id="GO:0046983">
    <property type="term" value="F:protein dimerization activity"/>
    <property type="evidence" value="ECO:0007669"/>
    <property type="project" value="InterPro"/>
</dbReference>
<dbReference type="GO" id="GO:0045944">
    <property type="term" value="P:positive regulation of transcription by RNA polymerase II"/>
    <property type="evidence" value="ECO:0007669"/>
    <property type="project" value="TreeGrafter"/>
</dbReference>
<feature type="region of interest" description="Disordered" evidence="6">
    <location>
        <begin position="404"/>
        <end position="529"/>
    </location>
</feature>